<keyword evidence="6" id="KW-0804">Transcription</keyword>
<dbReference type="SUPFAM" id="SSF57959">
    <property type="entry name" value="Leucine zipper domain"/>
    <property type="match status" value="2"/>
</dbReference>
<dbReference type="EMBL" id="CAJPWZ010000363">
    <property type="protein sequence ID" value="CAG2191468.1"/>
    <property type="molecule type" value="Genomic_DNA"/>
</dbReference>
<dbReference type="InterPro" id="IPR046347">
    <property type="entry name" value="bZIP_sf"/>
</dbReference>
<keyword evidence="9" id="KW-1185">Reference proteome</keyword>
<keyword evidence="3" id="KW-0805">Transcription regulation</keyword>
<dbReference type="CDD" id="cd14709">
    <property type="entry name" value="bZIP_CREBL2"/>
    <property type="match status" value="2"/>
</dbReference>
<proteinExistence type="inferred from homology"/>
<sequence>MDSTVIEILESSEVPAKIARKRPGRRPLNVDAKVKLERSRQSARECRARKKLRYQYLEDLVKYKERAIFNLRKELETWRKTFKEVDSGTIPESLIKRMNLEQTIKPVVSTLDLNMTRKTLVPRLNTKQLNTDVPLTIKSKLFSLLTEPIVKKEKHSNVGITHLQCSKQQAIVLSIMKNVVDFSLSSVTDQTENIQSNCSSPENIQSICSSPELFIDVSSPENMDFKLDNIDTSSEMVDWILEHKDILLEQAYSSEINPPDSVESGFQGSQSYDTSGSGKSLYLMDFSDTPSDSLFESRIRLFHRYGLFLTIQCTCVRFNATSEYTEKLDLKSNNCRSRVVLQQCVDPDFEEKAVSFHNGNLNMTVDRSRRPSNRPCRRPAKVDVKVKLERSRQSARECRARKKLRYQYLEDLVTSKENAIFKLRDELALHRKMCAEVDSGTISEIMLETLRAIVDEEQTDTFDTCMKTDIKTEPMDY</sequence>
<evidence type="ECO:0008006" key="10">
    <source>
        <dbReference type="Google" id="ProtNLM"/>
    </source>
</evidence>
<comment type="subcellular location">
    <subcellularLocation>
        <location evidence="1">Nucleus</location>
    </subcellularLocation>
</comment>
<comment type="caution">
    <text evidence="8">The sequence shown here is derived from an EMBL/GenBank/DDBJ whole genome shotgun (WGS) entry which is preliminary data.</text>
</comment>
<keyword evidence="5" id="KW-0010">Activator</keyword>
<dbReference type="GO" id="GO:0003700">
    <property type="term" value="F:DNA-binding transcription factor activity"/>
    <property type="evidence" value="ECO:0007669"/>
    <property type="project" value="InterPro"/>
</dbReference>
<evidence type="ECO:0000313" key="9">
    <source>
        <dbReference type="Proteomes" id="UP000683360"/>
    </source>
</evidence>
<dbReference type="Proteomes" id="UP000683360">
    <property type="component" value="Unassembled WGS sequence"/>
</dbReference>
<evidence type="ECO:0000313" key="8">
    <source>
        <dbReference type="EMBL" id="CAG2191468.1"/>
    </source>
</evidence>
<dbReference type="Gene3D" id="1.20.5.170">
    <property type="match status" value="2"/>
</dbReference>
<dbReference type="InterPro" id="IPR039250">
    <property type="entry name" value="CREBL2/REPTOR-BP"/>
</dbReference>
<evidence type="ECO:0000256" key="1">
    <source>
        <dbReference type="ARBA" id="ARBA00004123"/>
    </source>
</evidence>
<dbReference type="PANTHER" id="PTHR21051:SF4">
    <property type="entry name" value="CAMP-RESPONSIVE ELEMENT-BINDING PROTEIN-LIKE 2"/>
    <property type="match status" value="1"/>
</dbReference>
<accession>A0A8S3Q7L4</accession>
<dbReference type="GO" id="GO:0003677">
    <property type="term" value="F:DNA binding"/>
    <property type="evidence" value="ECO:0007669"/>
    <property type="project" value="UniProtKB-KW"/>
</dbReference>
<evidence type="ECO:0000256" key="7">
    <source>
        <dbReference type="ARBA" id="ARBA00023242"/>
    </source>
</evidence>
<reference evidence="8" key="1">
    <citation type="submission" date="2021-03" db="EMBL/GenBank/DDBJ databases">
        <authorList>
            <person name="Bekaert M."/>
        </authorList>
    </citation>
    <scope>NUCLEOTIDE SEQUENCE</scope>
</reference>
<keyword evidence="4" id="KW-0238">DNA-binding</keyword>
<name>A0A8S3Q7L4_MYTED</name>
<dbReference type="OrthoDB" id="6125256at2759"/>
<dbReference type="PANTHER" id="PTHR21051">
    <property type="entry name" value="CAMP-RESPONSIVE ELEMENT-BINDING PROTEIN-LIKE 2"/>
    <property type="match status" value="1"/>
</dbReference>
<dbReference type="AlphaFoldDB" id="A0A8S3Q7L4"/>
<evidence type="ECO:0000256" key="5">
    <source>
        <dbReference type="ARBA" id="ARBA00023159"/>
    </source>
</evidence>
<dbReference type="GO" id="GO:0005634">
    <property type="term" value="C:nucleus"/>
    <property type="evidence" value="ECO:0007669"/>
    <property type="project" value="UniProtKB-SubCell"/>
</dbReference>
<organism evidence="8 9">
    <name type="scientific">Mytilus edulis</name>
    <name type="common">Blue mussel</name>
    <dbReference type="NCBI Taxonomy" id="6550"/>
    <lineage>
        <taxon>Eukaryota</taxon>
        <taxon>Metazoa</taxon>
        <taxon>Spiralia</taxon>
        <taxon>Lophotrochozoa</taxon>
        <taxon>Mollusca</taxon>
        <taxon>Bivalvia</taxon>
        <taxon>Autobranchia</taxon>
        <taxon>Pteriomorphia</taxon>
        <taxon>Mytilida</taxon>
        <taxon>Mytiloidea</taxon>
        <taxon>Mytilidae</taxon>
        <taxon>Mytilinae</taxon>
        <taxon>Mytilus</taxon>
    </lineage>
</organism>
<evidence type="ECO:0000256" key="3">
    <source>
        <dbReference type="ARBA" id="ARBA00023015"/>
    </source>
</evidence>
<comment type="similarity">
    <text evidence="2">Belongs to the bZIP family. ATF subfamily.</text>
</comment>
<evidence type="ECO:0000256" key="4">
    <source>
        <dbReference type="ARBA" id="ARBA00023125"/>
    </source>
</evidence>
<protein>
    <recommendedName>
        <fullName evidence="10">BZIP domain-containing protein</fullName>
    </recommendedName>
</protein>
<evidence type="ECO:0000256" key="6">
    <source>
        <dbReference type="ARBA" id="ARBA00023163"/>
    </source>
</evidence>
<keyword evidence="7" id="KW-0539">Nucleus</keyword>
<evidence type="ECO:0000256" key="2">
    <source>
        <dbReference type="ARBA" id="ARBA00009050"/>
    </source>
</evidence>
<gene>
    <name evidence="8" type="ORF">MEDL_6700</name>
</gene>